<comment type="caution">
    <text evidence="2">The sequence shown here is derived from an EMBL/GenBank/DDBJ whole genome shotgun (WGS) entry which is preliminary data.</text>
</comment>
<keyword evidence="3" id="KW-1185">Reference proteome</keyword>
<organism evidence="2 3">
    <name type="scientific">Eumeta variegata</name>
    <name type="common">Bagworm moth</name>
    <name type="synonym">Eumeta japonica</name>
    <dbReference type="NCBI Taxonomy" id="151549"/>
    <lineage>
        <taxon>Eukaryota</taxon>
        <taxon>Metazoa</taxon>
        <taxon>Ecdysozoa</taxon>
        <taxon>Arthropoda</taxon>
        <taxon>Hexapoda</taxon>
        <taxon>Insecta</taxon>
        <taxon>Pterygota</taxon>
        <taxon>Neoptera</taxon>
        <taxon>Endopterygota</taxon>
        <taxon>Lepidoptera</taxon>
        <taxon>Glossata</taxon>
        <taxon>Ditrysia</taxon>
        <taxon>Tineoidea</taxon>
        <taxon>Psychidae</taxon>
        <taxon>Oiketicinae</taxon>
        <taxon>Eumeta</taxon>
    </lineage>
</organism>
<dbReference type="EMBL" id="BGZK01000195">
    <property type="protein sequence ID" value="GBP27572.1"/>
    <property type="molecule type" value="Genomic_DNA"/>
</dbReference>
<sequence>MANTGGAAPINQSRPGRLSTPPGRIRSRATLQQSMLVRVNAPASIRRVNALTSEVANSLQPTPDQHGGPKSQFSRYKDIVGGSILIYLIKMRRTTTGSSVYEVTLNDFADDPNFIPPFNSSPSNVPDFDFGHALDSDSSSTLNYDLRPVFNFSPIFNKSRVWSKVSLTNAKKLLRQLSHGAVGFRAALRRNIVFPVFRHRLHQQGTDRNFDRTNRDKFAAERFGGSQFKKLTGGRYCRPNPHSGGINIAATDSRNLLRDSLTFRPGPGGRRRRRHRKRNIKAAGKALTSSQEMKGTRAGGFRPPSARRGRPENGAAAKTSWKTPAGRAAEGQRELSGARIDFTWLLCERDSLILKLLFSYLTRRPQIGSGPALRRASSAARPYLMPLSSF</sequence>
<name>A0A4C1UNM6_EUMVA</name>
<feature type="region of interest" description="Disordered" evidence="1">
    <location>
        <begin position="283"/>
        <end position="330"/>
    </location>
</feature>
<evidence type="ECO:0000313" key="2">
    <source>
        <dbReference type="EMBL" id="GBP27572.1"/>
    </source>
</evidence>
<accession>A0A4C1UNM6</accession>
<feature type="region of interest" description="Disordered" evidence="1">
    <location>
        <begin position="259"/>
        <end position="278"/>
    </location>
</feature>
<feature type="region of interest" description="Disordered" evidence="1">
    <location>
        <begin position="1"/>
        <end position="24"/>
    </location>
</feature>
<dbReference type="AlphaFoldDB" id="A0A4C1UNM6"/>
<gene>
    <name evidence="2" type="ORF">EVAR_18767_1</name>
</gene>
<proteinExistence type="predicted"/>
<feature type="compositionally biased region" description="Basic residues" evidence="1">
    <location>
        <begin position="269"/>
        <end position="278"/>
    </location>
</feature>
<dbReference type="Proteomes" id="UP000299102">
    <property type="component" value="Unassembled WGS sequence"/>
</dbReference>
<protein>
    <submittedName>
        <fullName evidence="2">Uncharacterized protein</fullName>
    </submittedName>
</protein>
<reference evidence="2 3" key="1">
    <citation type="journal article" date="2019" name="Commun. Biol.">
        <title>The bagworm genome reveals a unique fibroin gene that provides high tensile strength.</title>
        <authorList>
            <person name="Kono N."/>
            <person name="Nakamura H."/>
            <person name="Ohtoshi R."/>
            <person name="Tomita M."/>
            <person name="Numata K."/>
            <person name="Arakawa K."/>
        </authorList>
    </citation>
    <scope>NUCLEOTIDE SEQUENCE [LARGE SCALE GENOMIC DNA]</scope>
</reference>
<evidence type="ECO:0000313" key="3">
    <source>
        <dbReference type="Proteomes" id="UP000299102"/>
    </source>
</evidence>
<evidence type="ECO:0000256" key="1">
    <source>
        <dbReference type="SAM" id="MobiDB-lite"/>
    </source>
</evidence>